<dbReference type="PRINTS" id="PR00069">
    <property type="entry name" value="ALDKETRDTASE"/>
</dbReference>
<dbReference type="OrthoDB" id="416253at2759"/>
<name>A0A836CIZ5_9STRA</name>
<comment type="caution">
    <text evidence="6">The sequence shown here is derived from an EMBL/GenBank/DDBJ whole genome shotgun (WGS) entry which is preliminary data.</text>
</comment>
<sequence length="336" mass="35926">MRASKLCFLLLSVLAVAVLGAELVCEGDQCEPPPHVPATFTLNDGNTMPRVGYGTAGLGESVTMNVLTALKAGFRHIDSAQAYEWYNERGVGAALLKASEEGEVIFIRTPRKCIPRDSIFVTSKLHPRDFGARTRKQFHESLHDLQTDYVDLFLLHYAECWSGLHCPGEPGTWQEAWAALGALQAEGKIRSLGVSNFNPDDLRALIAAAQRGDAPMPAVVQNWFDPLHRDAEIRAICAAHNITYVSYSTLGTQHPGRGGNPVLTNPVIKAIAARQGTSPARVVLSWALQSGVGVLPRAGRAAHVEDNAQLLTGGGGDALAVFLSAADMAAIDALAT</sequence>
<organism evidence="6 7">
    <name type="scientific">Tribonema minus</name>
    <dbReference type="NCBI Taxonomy" id="303371"/>
    <lineage>
        <taxon>Eukaryota</taxon>
        <taxon>Sar</taxon>
        <taxon>Stramenopiles</taxon>
        <taxon>Ochrophyta</taxon>
        <taxon>PX clade</taxon>
        <taxon>Xanthophyceae</taxon>
        <taxon>Tribonematales</taxon>
        <taxon>Tribonemataceae</taxon>
        <taxon>Tribonema</taxon>
    </lineage>
</organism>
<proteinExistence type="predicted"/>
<feature type="binding site" evidence="2">
    <location>
        <position position="156"/>
    </location>
    <ligand>
        <name>substrate</name>
    </ligand>
</feature>
<dbReference type="Gene3D" id="3.20.20.100">
    <property type="entry name" value="NADP-dependent oxidoreductase domain"/>
    <property type="match status" value="1"/>
</dbReference>
<feature type="domain" description="NADP-dependent oxidoreductase" evidence="5">
    <location>
        <begin position="51"/>
        <end position="311"/>
    </location>
</feature>
<dbReference type="GO" id="GO:0016491">
    <property type="term" value="F:oxidoreductase activity"/>
    <property type="evidence" value="ECO:0007669"/>
    <property type="project" value="InterPro"/>
</dbReference>
<dbReference type="InterPro" id="IPR020471">
    <property type="entry name" value="AKR"/>
</dbReference>
<evidence type="ECO:0000313" key="6">
    <source>
        <dbReference type="EMBL" id="KAG5188350.1"/>
    </source>
</evidence>
<dbReference type="SUPFAM" id="SSF51430">
    <property type="entry name" value="NAD(P)-linked oxidoreductase"/>
    <property type="match status" value="1"/>
</dbReference>
<dbReference type="AlphaFoldDB" id="A0A836CIZ5"/>
<feature type="active site" description="Proton donor" evidence="1">
    <location>
        <position position="83"/>
    </location>
</feature>
<dbReference type="PANTHER" id="PTHR43827">
    <property type="entry name" value="2,5-DIKETO-D-GLUCONIC ACID REDUCTASE"/>
    <property type="match status" value="1"/>
</dbReference>
<dbReference type="InterPro" id="IPR023210">
    <property type="entry name" value="NADP_OxRdtase_dom"/>
</dbReference>
<evidence type="ECO:0000259" key="5">
    <source>
        <dbReference type="Pfam" id="PF00248"/>
    </source>
</evidence>
<accession>A0A836CIZ5</accession>
<feature type="site" description="Lowers pKa of active site Tyr" evidence="3">
    <location>
        <position position="124"/>
    </location>
</feature>
<evidence type="ECO:0000313" key="7">
    <source>
        <dbReference type="Proteomes" id="UP000664859"/>
    </source>
</evidence>
<dbReference type="Proteomes" id="UP000664859">
    <property type="component" value="Unassembled WGS sequence"/>
</dbReference>
<dbReference type="CDD" id="cd19071">
    <property type="entry name" value="AKR_AKR1-5-like"/>
    <property type="match status" value="1"/>
</dbReference>
<evidence type="ECO:0000256" key="4">
    <source>
        <dbReference type="SAM" id="SignalP"/>
    </source>
</evidence>
<evidence type="ECO:0000256" key="1">
    <source>
        <dbReference type="PIRSR" id="PIRSR000097-1"/>
    </source>
</evidence>
<dbReference type="InterPro" id="IPR018170">
    <property type="entry name" value="Aldo/ket_reductase_CS"/>
</dbReference>
<dbReference type="EMBL" id="JAFCMP010000070">
    <property type="protein sequence ID" value="KAG5188350.1"/>
    <property type="molecule type" value="Genomic_DNA"/>
</dbReference>
<protein>
    <submittedName>
        <fullName evidence="6">Aldo/Keto reductase</fullName>
    </submittedName>
</protein>
<dbReference type="PROSITE" id="PS00062">
    <property type="entry name" value="ALDOKETO_REDUCTASE_2"/>
    <property type="match status" value="1"/>
</dbReference>
<evidence type="ECO:0000256" key="3">
    <source>
        <dbReference type="PIRSR" id="PIRSR000097-3"/>
    </source>
</evidence>
<dbReference type="PANTHER" id="PTHR43827:SF8">
    <property type="entry name" value="ALDO_KETO REDUCTASE FAMILY PROTEIN"/>
    <property type="match status" value="1"/>
</dbReference>
<dbReference type="InterPro" id="IPR036812">
    <property type="entry name" value="NAD(P)_OxRdtase_dom_sf"/>
</dbReference>
<feature type="chain" id="PRO_5032339667" evidence="4">
    <location>
        <begin position="21"/>
        <end position="336"/>
    </location>
</feature>
<keyword evidence="7" id="KW-1185">Reference proteome</keyword>
<keyword evidence="4" id="KW-0732">Signal</keyword>
<dbReference type="PIRSF" id="PIRSF000097">
    <property type="entry name" value="AKR"/>
    <property type="match status" value="1"/>
</dbReference>
<reference evidence="6" key="1">
    <citation type="submission" date="2021-02" db="EMBL/GenBank/DDBJ databases">
        <title>First Annotated Genome of the Yellow-green Alga Tribonema minus.</title>
        <authorList>
            <person name="Mahan K.M."/>
        </authorList>
    </citation>
    <scope>NUCLEOTIDE SEQUENCE</scope>
    <source>
        <strain evidence="6">UTEX B ZZ1240</strain>
    </source>
</reference>
<feature type="signal peptide" evidence="4">
    <location>
        <begin position="1"/>
        <end position="20"/>
    </location>
</feature>
<dbReference type="Pfam" id="PF00248">
    <property type="entry name" value="Aldo_ket_red"/>
    <property type="match status" value="1"/>
</dbReference>
<evidence type="ECO:0000256" key="2">
    <source>
        <dbReference type="PIRSR" id="PIRSR000097-2"/>
    </source>
</evidence>
<gene>
    <name evidence="6" type="ORF">JKP88DRAFT_177934</name>
</gene>